<sequence length="52" mass="5565">MCDVSRQLIADNRAALQDLATRPDAPCTQEIFDGPAPQALALALAQSLTRRA</sequence>
<evidence type="ECO:0000313" key="1">
    <source>
        <dbReference type="EMBL" id="WTU77631.1"/>
    </source>
</evidence>
<name>A0AAU2K0A4_9ACTN</name>
<organism evidence="1">
    <name type="scientific">Streptomyces sp. NBC_00049</name>
    <dbReference type="NCBI Taxonomy" id="2903617"/>
    <lineage>
        <taxon>Bacteria</taxon>
        <taxon>Bacillati</taxon>
        <taxon>Actinomycetota</taxon>
        <taxon>Actinomycetes</taxon>
        <taxon>Kitasatosporales</taxon>
        <taxon>Streptomycetaceae</taxon>
        <taxon>Streptomyces</taxon>
    </lineage>
</organism>
<gene>
    <name evidence="1" type="ORF">OG327_32315</name>
</gene>
<accession>A0AAU2K0A4</accession>
<dbReference type="AlphaFoldDB" id="A0AAU2K0A4"/>
<reference evidence="1" key="1">
    <citation type="submission" date="2022-10" db="EMBL/GenBank/DDBJ databases">
        <title>The complete genomes of actinobacterial strains from the NBC collection.</title>
        <authorList>
            <person name="Joergensen T.S."/>
            <person name="Alvarez Arevalo M."/>
            <person name="Sterndorff E.B."/>
            <person name="Faurdal D."/>
            <person name="Vuksanovic O."/>
            <person name="Mourched A.-S."/>
            <person name="Charusanti P."/>
            <person name="Shaw S."/>
            <person name="Blin K."/>
            <person name="Weber T."/>
        </authorList>
    </citation>
    <scope>NUCLEOTIDE SEQUENCE</scope>
    <source>
        <strain evidence="1">NBC_00049</strain>
    </source>
</reference>
<proteinExistence type="predicted"/>
<dbReference type="EMBL" id="CP108264">
    <property type="protein sequence ID" value="WTU77631.1"/>
    <property type="molecule type" value="Genomic_DNA"/>
</dbReference>
<protein>
    <submittedName>
        <fullName evidence="1">Uncharacterized protein</fullName>
    </submittedName>
</protein>